<dbReference type="InterPro" id="IPR049046">
    <property type="entry name" value="Beta-AFase-like_GH127_middle"/>
</dbReference>
<organism evidence="3 4">
    <name type="scientific">Ruminococcus flavefaciens</name>
    <dbReference type="NCBI Taxonomy" id="1265"/>
    <lineage>
        <taxon>Bacteria</taxon>
        <taxon>Bacillati</taxon>
        <taxon>Bacillota</taxon>
        <taxon>Clostridia</taxon>
        <taxon>Eubacteriales</taxon>
        <taxon>Oscillospiraceae</taxon>
        <taxon>Ruminococcus</taxon>
    </lineage>
</organism>
<dbReference type="PANTHER" id="PTHR31151:SF0">
    <property type="entry name" value="PROLINE-TRNA LIGASE (DUF1680)"/>
    <property type="match status" value="1"/>
</dbReference>
<dbReference type="CDD" id="cd14256">
    <property type="entry name" value="Dockerin_I"/>
    <property type="match status" value="1"/>
</dbReference>
<dbReference type="RefSeq" id="WP_109727075.1">
    <property type="nucleotide sequence ID" value="NZ_QGDI01000009.1"/>
</dbReference>
<dbReference type="EMBL" id="QGDI01000009">
    <property type="protein sequence ID" value="PWJ11572.1"/>
    <property type="molecule type" value="Genomic_DNA"/>
</dbReference>
<dbReference type="AlphaFoldDB" id="A0A315Y034"/>
<dbReference type="GO" id="GO:0000272">
    <property type="term" value="P:polysaccharide catabolic process"/>
    <property type="evidence" value="ECO:0007669"/>
    <property type="project" value="InterPro"/>
</dbReference>
<dbReference type="InterPro" id="IPR008928">
    <property type="entry name" value="6-hairpin_glycosidase_sf"/>
</dbReference>
<dbReference type="PROSITE" id="PS51766">
    <property type="entry name" value="DOCKERIN"/>
    <property type="match status" value="1"/>
</dbReference>
<dbReference type="PANTHER" id="PTHR31151">
    <property type="entry name" value="PROLINE-TRNA LIGASE (DUF1680)"/>
    <property type="match status" value="1"/>
</dbReference>
<dbReference type="SUPFAM" id="SSF63446">
    <property type="entry name" value="Type I dockerin domain"/>
    <property type="match status" value="1"/>
</dbReference>
<dbReference type="GO" id="GO:0004553">
    <property type="term" value="F:hydrolase activity, hydrolyzing O-glycosyl compounds"/>
    <property type="evidence" value="ECO:0007669"/>
    <property type="project" value="InterPro"/>
</dbReference>
<evidence type="ECO:0000256" key="1">
    <source>
        <dbReference type="SAM" id="SignalP"/>
    </source>
</evidence>
<dbReference type="Gene3D" id="2.60.120.430">
    <property type="entry name" value="Galactose-binding lectin"/>
    <property type="match status" value="1"/>
</dbReference>
<reference evidence="3 4" key="1">
    <citation type="submission" date="2018-05" db="EMBL/GenBank/DDBJ databases">
        <title>The Hungate 1000. A catalogue of reference genomes from the rumen microbiome.</title>
        <authorList>
            <person name="Kelly W."/>
        </authorList>
    </citation>
    <scope>NUCLEOTIDE SEQUENCE [LARGE SCALE GENOMIC DNA]</scope>
    <source>
        <strain evidence="3 4">SAb67</strain>
    </source>
</reference>
<accession>A0A315Y034</accession>
<dbReference type="Proteomes" id="UP000245720">
    <property type="component" value="Unassembled WGS sequence"/>
</dbReference>
<dbReference type="InterPro" id="IPR002105">
    <property type="entry name" value="Dockerin_1_rpt"/>
</dbReference>
<proteinExistence type="predicted"/>
<comment type="caution">
    <text evidence="3">The sequence shown here is derived from an EMBL/GenBank/DDBJ whole genome shotgun (WGS) entry which is preliminary data.</text>
</comment>
<dbReference type="Pfam" id="PF07944">
    <property type="entry name" value="Beta-AFase-like_GH127_cat"/>
    <property type="match status" value="1"/>
</dbReference>
<evidence type="ECO:0000259" key="2">
    <source>
        <dbReference type="PROSITE" id="PS51766"/>
    </source>
</evidence>
<feature type="chain" id="PRO_5038988889" description="Dockerin domain-containing protein" evidence="1">
    <location>
        <begin position="23"/>
        <end position="1082"/>
    </location>
</feature>
<dbReference type="InterPro" id="IPR008979">
    <property type="entry name" value="Galactose-bd-like_sf"/>
</dbReference>
<feature type="domain" description="Dockerin" evidence="2">
    <location>
        <begin position="1021"/>
        <end position="1082"/>
    </location>
</feature>
<dbReference type="Gene3D" id="1.10.1330.10">
    <property type="entry name" value="Dockerin domain"/>
    <property type="match status" value="1"/>
</dbReference>
<dbReference type="Pfam" id="PF20736">
    <property type="entry name" value="Glyco_hydro127M"/>
    <property type="match status" value="1"/>
</dbReference>
<dbReference type="InterPro" id="IPR012878">
    <property type="entry name" value="Beta-AFase-like_GH127_cat"/>
</dbReference>
<dbReference type="SUPFAM" id="SSF48208">
    <property type="entry name" value="Six-hairpin glycosidases"/>
    <property type="match status" value="1"/>
</dbReference>
<sequence>MKNNLIRRLVSVCSAAAVVCSAGSSLPTGSLGANAAKADIEDFSISDVTMTDDYCTNAFSKELDYLLSFDTEKLLAGFRENAGLSTNGATRYGGWENTNIAGHCVGHYLTALAQAYQNPNITSQQKDAIYKRITTLIDGMKTCQQHPRGKTGFLWAAPVPSDGNVERQFDRVEVGKANIFDDAWVPWYTMHKLIAGIVDVYNATGYAPAKEVGSSLGDWVYNRVSRWSSQTRNTVLSIEYGGMNDCLYDLYAITGKDNHAAAAHVFDEDALFQKVAQGGRDVLNNRHANTTIPKFIGALKRYTVLDGRTVNGQQVDASAYLRYAEDFWDMVTTHHTYITGGNSEWEHFGKDDILDAERTNCNCETCNSYNMLKLSRELFKITHDSKYMDFYENTYYNSILSSQNPETGMTTYFQPMATGFFKVYSTRWDKFWCCTGSGMESFTKLGDTIYMHDDNTLYVNFYQSSILDWAEKNVRITQESSIPEGASVKFTVSGSSDLDLRFRIPDWIDGTMGVTVNGSRYSYKTVNGYADVSGDFSDGDVIELTVPSKVRAYPLPDAPDVYGFKYGPLVLSAELGKEDMKTDSTGMWVTIPKEKKVASETIRISKQGQSVASFMAEINDHLVRSGDGLSFTLNDTNTKLVFTPHYKQYQQRYGIYWKFVPNGTVIEEKLPRAKTTITDTVQPGYGQYESDQLHAMVETGTVGVTNDSTYRYVEKDGWFTYRMAVDESAPLLRLHIKLRKADNGKSLRVRVGDAVLWAGTLSYSGNKDVYDLLLTIPEDVRDRCTYTTSDDGTERSVLDVTFSPDKEGAGSAKVCDFIYMEAVAPAYEYTNDIAYFVDCGDHNSGTLTGRDRLGMYNSVTEQLCGEDEVSGKKWGLIDDSTDRYNGSTKSGGLYTANTWCDEANTTDGADKSNSFRYTKNQYENNIARHLDYSFELPNGTYSVEMCFCDPWGCSKSPTAYANYGKSSESVIVSNAPTDKTAVSGNVKVTDGELTVNLRSEDKAINLCYIIIRPLDTEGASTKGRKGDINLDGEVNVSDAVLMQKYILGSSALTGEQAYAADIISDAAPDVFDMAALRRMLIA</sequence>
<gene>
    <name evidence="3" type="ORF">IE37_02335</name>
</gene>
<evidence type="ECO:0000313" key="3">
    <source>
        <dbReference type="EMBL" id="PWJ11572.1"/>
    </source>
</evidence>
<name>A0A315Y034_RUMFL</name>
<feature type="signal peptide" evidence="1">
    <location>
        <begin position="1"/>
        <end position="22"/>
    </location>
</feature>
<dbReference type="SUPFAM" id="SSF49785">
    <property type="entry name" value="Galactose-binding domain-like"/>
    <property type="match status" value="1"/>
</dbReference>
<keyword evidence="1" id="KW-0732">Signal</keyword>
<dbReference type="InterPro" id="IPR036439">
    <property type="entry name" value="Dockerin_dom_sf"/>
</dbReference>
<dbReference type="InterPro" id="IPR016134">
    <property type="entry name" value="Dockerin_dom"/>
</dbReference>
<evidence type="ECO:0000313" key="4">
    <source>
        <dbReference type="Proteomes" id="UP000245720"/>
    </source>
</evidence>
<dbReference type="OrthoDB" id="9757939at2"/>
<protein>
    <recommendedName>
        <fullName evidence="2">Dockerin domain-containing protein</fullName>
    </recommendedName>
</protein>
<dbReference type="Pfam" id="PF00404">
    <property type="entry name" value="Dockerin_1"/>
    <property type="match status" value="1"/>
</dbReference>